<evidence type="ECO:0000313" key="2">
    <source>
        <dbReference type="EMBL" id="GIM96586.1"/>
    </source>
</evidence>
<reference evidence="2 3" key="1">
    <citation type="submission" date="2021-03" db="EMBL/GenBank/DDBJ databases">
        <title>Whole genome shotgun sequence of Actinoplanes toevensis NBRC 105298.</title>
        <authorList>
            <person name="Komaki H."/>
            <person name="Tamura T."/>
        </authorList>
    </citation>
    <scope>NUCLEOTIDE SEQUENCE [LARGE SCALE GENOMIC DNA]</scope>
    <source>
        <strain evidence="2 3">NBRC 105298</strain>
    </source>
</reference>
<feature type="transmembrane region" description="Helical" evidence="1">
    <location>
        <begin position="142"/>
        <end position="163"/>
    </location>
</feature>
<feature type="transmembrane region" description="Helical" evidence="1">
    <location>
        <begin position="58"/>
        <end position="78"/>
    </location>
</feature>
<dbReference type="RefSeq" id="WP_213012262.1">
    <property type="nucleotide sequence ID" value="NZ_BOQN01000121.1"/>
</dbReference>
<feature type="transmembrane region" description="Helical" evidence="1">
    <location>
        <begin position="35"/>
        <end position="52"/>
    </location>
</feature>
<keyword evidence="1" id="KW-1133">Transmembrane helix</keyword>
<keyword evidence="3" id="KW-1185">Reference proteome</keyword>
<gene>
    <name evidence="2" type="primary">ylfA</name>
    <name evidence="2" type="ORF">Ato02nite_083790</name>
</gene>
<keyword evidence="1" id="KW-0472">Membrane</keyword>
<protein>
    <submittedName>
        <fullName evidence="2">Uncharacterized protein</fullName>
    </submittedName>
</protein>
<feature type="transmembrane region" description="Helical" evidence="1">
    <location>
        <begin position="111"/>
        <end position="130"/>
    </location>
</feature>
<sequence>MIPAGFVFLALAFNVLGAGSYLYRLARREIQPHIVTWALWALAPLVAFVAQLSEHIGVQSLITLFTGASPLVVVVMLIARRQGAWGVTACDLFCGALSVAGLIIWALTRHAAYAVLFAIAADALAAVPTYRKAWRNPGSESWFNFACLAVSALITLATITTWSPAHYAFAAYLAVLGLSMTAVILLGNRRVAAGRRA</sequence>
<dbReference type="EMBL" id="BOQN01000121">
    <property type="protein sequence ID" value="GIM96586.1"/>
    <property type="molecule type" value="Genomic_DNA"/>
</dbReference>
<proteinExistence type="predicted"/>
<accession>A0A920BQD0</accession>
<name>A0A920BQD0_9ACTN</name>
<comment type="caution">
    <text evidence="2">The sequence shown here is derived from an EMBL/GenBank/DDBJ whole genome shotgun (WGS) entry which is preliminary data.</text>
</comment>
<dbReference type="AlphaFoldDB" id="A0A920BQD0"/>
<dbReference type="Proteomes" id="UP000677082">
    <property type="component" value="Unassembled WGS sequence"/>
</dbReference>
<organism evidence="2 3">
    <name type="scientific">Paractinoplanes toevensis</name>
    <dbReference type="NCBI Taxonomy" id="571911"/>
    <lineage>
        <taxon>Bacteria</taxon>
        <taxon>Bacillati</taxon>
        <taxon>Actinomycetota</taxon>
        <taxon>Actinomycetes</taxon>
        <taxon>Micromonosporales</taxon>
        <taxon>Micromonosporaceae</taxon>
        <taxon>Paractinoplanes</taxon>
    </lineage>
</organism>
<feature type="transmembrane region" description="Helical" evidence="1">
    <location>
        <begin position="6"/>
        <end position="23"/>
    </location>
</feature>
<feature type="transmembrane region" description="Helical" evidence="1">
    <location>
        <begin position="169"/>
        <end position="187"/>
    </location>
</feature>
<evidence type="ECO:0000313" key="3">
    <source>
        <dbReference type="Proteomes" id="UP000677082"/>
    </source>
</evidence>
<evidence type="ECO:0000256" key="1">
    <source>
        <dbReference type="SAM" id="Phobius"/>
    </source>
</evidence>
<feature type="transmembrane region" description="Helical" evidence="1">
    <location>
        <begin position="85"/>
        <end position="105"/>
    </location>
</feature>
<keyword evidence="1" id="KW-0812">Transmembrane</keyword>